<sequence length="436" mass="45402">MPANAAVSTNNGTTFDYAYAAGFNGDSVAAPATAGDYTISKVEFGQINLMQVGDPYFALTANRDVLVRVSVLGSVANLVAPNVALSLKDASGSTLFNQVLSPKSANMVLPTQRDVADTYVSNTTSPNGPLPCYTGRNVAGCPSTSATVVKTAGASIPDLYHAYIVKIPAANLPAGTLTLVVNVQPGTTQQASTVGNTLSVQIQPRTVAPMDLTLVPFQVAGVSPTLPSTAHVTTIAMRYFPVSQVVVRQRAPIVVADTVLGGKTPAQYGDARQPLLAVLDTTYQQDGVTSSYYLGVVPGTGQDIGGITLGRGSGIALFGDSTYDINDSLRRELNNGPAHFGEVNAANGCGSDGGAILPSTFADGGLNGVWGVDLISDGSKITLQNPAKNRSIAGYCMGQWSSSYQVKTYMRDAKMGKLNATELNTTYTTVDPVAWW</sequence>
<dbReference type="AlphaFoldDB" id="A0A1W1X2X1"/>
<proteinExistence type="predicted"/>
<dbReference type="OrthoDB" id="9126436at2"/>
<name>A0A1W1X2X1_9NEIS</name>
<keyword evidence="2" id="KW-1185">Reference proteome</keyword>
<dbReference type="EMBL" id="FWXD01000002">
    <property type="protein sequence ID" value="SMC18247.1"/>
    <property type="molecule type" value="Genomic_DNA"/>
</dbReference>
<evidence type="ECO:0000313" key="2">
    <source>
        <dbReference type="Proteomes" id="UP000192761"/>
    </source>
</evidence>
<gene>
    <name evidence="1" type="ORF">SAMN02745857_00508</name>
</gene>
<organism evidence="1 2">
    <name type="scientific">Andreprevotia lacus DSM 23236</name>
    <dbReference type="NCBI Taxonomy" id="1121001"/>
    <lineage>
        <taxon>Bacteria</taxon>
        <taxon>Pseudomonadati</taxon>
        <taxon>Pseudomonadota</taxon>
        <taxon>Betaproteobacteria</taxon>
        <taxon>Neisseriales</taxon>
        <taxon>Chitinibacteraceae</taxon>
        <taxon>Andreprevotia</taxon>
    </lineage>
</organism>
<protein>
    <submittedName>
        <fullName evidence="1">Uncharacterized protein</fullName>
    </submittedName>
</protein>
<accession>A0A1W1X2X1</accession>
<dbReference type="Proteomes" id="UP000192761">
    <property type="component" value="Unassembled WGS sequence"/>
</dbReference>
<dbReference type="RefSeq" id="WP_084088969.1">
    <property type="nucleotide sequence ID" value="NZ_FWXD01000002.1"/>
</dbReference>
<evidence type="ECO:0000313" key="1">
    <source>
        <dbReference type="EMBL" id="SMC18247.1"/>
    </source>
</evidence>
<reference evidence="1 2" key="1">
    <citation type="submission" date="2017-04" db="EMBL/GenBank/DDBJ databases">
        <authorList>
            <person name="Afonso C.L."/>
            <person name="Miller P.J."/>
            <person name="Scott M.A."/>
            <person name="Spackman E."/>
            <person name="Goraichik I."/>
            <person name="Dimitrov K.M."/>
            <person name="Suarez D.L."/>
            <person name="Swayne D.E."/>
        </authorList>
    </citation>
    <scope>NUCLEOTIDE SEQUENCE [LARGE SCALE GENOMIC DNA]</scope>
    <source>
        <strain evidence="1 2">DSM 23236</strain>
    </source>
</reference>